<proteinExistence type="predicted"/>
<sequence>MTEKSPKDIENFAFEFGKHCQEFNKHEYYKKFIEELLKDLTKDFSREQYQELQQYVEKIVAARAREEKNGETNSAFSNKNGPSENENNSESGPDADMDFM</sequence>
<evidence type="ECO:0000256" key="1">
    <source>
        <dbReference type="SAM" id="MobiDB-lite"/>
    </source>
</evidence>
<feature type="compositionally biased region" description="Polar residues" evidence="1">
    <location>
        <begin position="71"/>
        <end position="82"/>
    </location>
</feature>
<dbReference type="InParanoid" id="A2F1Z0"/>
<keyword evidence="3" id="KW-1185">Reference proteome</keyword>
<reference evidence="2" key="1">
    <citation type="submission" date="2006-10" db="EMBL/GenBank/DDBJ databases">
        <authorList>
            <person name="Amadeo P."/>
            <person name="Zhao Q."/>
            <person name="Wortman J."/>
            <person name="Fraser-Liggett C."/>
            <person name="Carlton J."/>
        </authorList>
    </citation>
    <scope>NUCLEOTIDE SEQUENCE</scope>
    <source>
        <strain evidence="2">G3</strain>
    </source>
</reference>
<dbReference type="GO" id="GO:0003743">
    <property type="term" value="F:translation initiation factor activity"/>
    <property type="evidence" value="ECO:0007669"/>
    <property type="project" value="InterPro"/>
</dbReference>
<dbReference type="Gene3D" id="1.10.246.60">
    <property type="entry name" value="Eukaryotic translation initiation factor 3 like domains"/>
    <property type="match status" value="1"/>
</dbReference>
<dbReference type="EMBL" id="DS113579">
    <property type="protein sequence ID" value="EAY01088.1"/>
    <property type="molecule type" value="Genomic_DNA"/>
</dbReference>
<dbReference type="KEGG" id="tva:4758912"/>
<evidence type="ECO:0000313" key="3">
    <source>
        <dbReference type="Proteomes" id="UP000001542"/>
    </source>
</evidence>
<dbReference type="InterPro" id="IPR023194">
    <property type="entry name" value="eIF3-like_dom_sf"/>
</dbReference>
<gene>
    <name evidence="2" type="ORF">TVAG_484620</name>
</gene>
<accession>A2F1Z0</accession>
<dbReference type="GO" id="GO:0005852">
    <property type="term" value="C:eukaryotic translation initiation factor 3 complex"/>
    <property type="evidence" value="ECO:0007669"/>
    <property type="project" value="InterPro"/>
</dbReference>
<dbReference type="Proteomes" id="UP000001542">
    <property type="component" value="Unassembled WGS sequence"/>
</dbReference>
<name>A2F1Z0_TRIV3</name>
<dbReference type="SMR" id="A2F1Z0"/>
<feature type="region of interest" description="Disordered" evidence="1">
    <location>
        <begin position="66"/>
        <end position="100"/>
    </location>
</feature>
<dbReference type="VEuPathDB" id="TrichDB:TVAGG3_0128160"/>
<dbReference type="VEuPathDB" id="TrichDB:TVAG_484620"/>
<dbReference type="AlphaFoldDB" id="A2F1Z0"/>
<organism evidence="2 3">
    <name type="scientific">Trichomonas vaginalis (strain ATCC PRA-98 / G3)</name>
    <dbReference type="NCBI Taxonomy" id="412133"/>
    <lineage>
        <taxon>Eukaryota</taxon>
        <taxon>Metamonada</taxon>
        <taxon>Parabasalia</taxon>
        <taxon>Trichomonadida</taxon>
        <taxon>Trichomonadidae</taxon>
        <taxon>Trichomonas</taxon>
    </lineage>
</organism>
<dbReference type="RefSeq" id="XP_001330104.1">
    <property type="nucleotide sequence ID" value="XM_001330069.1"/>
</dbReference>
<reference evidence="2" key="2">
    <citation type="journal article" date="2007" name="Science">
        <title>Draft genome sequence of the sexually transmitted pathogen Trichomonas vaginalis.</title>
        <authorList>
            <person name="Carlton J.M."/>
            <person name="Hirt R.P."/>
            <person name="Silva J.C."/>
            <person name="Delcher A.L."/>
            <person name="Schatz M."/>
            <person name="Zhao Q."/>
            <person name="Wortman J.R."/>
            <person name="Bidwell S.L."/>
            <person name="Alsmark U.C.M."/>
            <person name="Besteiro S."/>
            <person name="Sicheritz-Ponten T."/>
            <person name="Noel C.J."/>
            <person name="Dacks J.B."/>
            <person name="Foster P.G."/>
            <person name="Simillion C."/>
            <person name="Van de Peer Y."/>
            <person name="Miranda-Saavedra D."/>
            <person name="Barton G.J."/>
            <person name="Westrop G.D."/>
            <person name="Mueller S."/>
            <person name="Dessi D."/>
            <person name="Fiori P.L."/>
            <person name="Ren Q."/>
            <person name="Paulsen I."/>
            <person name="Zhang H."/>
            <person name="Bastida-Corcuera F.D."/>
            <person name="Simoes-Barbosa A."/>
            <person name="Brown M.T."/>
            <person name="Hayes R.D."/>
            <person name="Mukherjee M."/>
            <person name="Okumura C.Y."/>
            <person name="Schneider R."/>
            <person name="Smith A.J."/>
            <person name="Vanacova S."/>
            <person name="Villalvazo M."/>
            <person name="Haas B.J."/>
            <person name="Pertea M."/>
            <person name="Feldblyum T.V."/>
            <person name="Utterback T.R."/>
            <person name="Shu C.L."/>
            <person name="Osoegawa K."/>
            <person name="de Jong P.J."/>
            <person name="Hrdy I."/>
            <person name="Horvathova L."/>
            <person name="Zubacova Z."/>
            <person name="Dolezal P."/>
            <person name="Malik S.B."/>
            <person name="Logsdon J.M. Jr."/>
            <person name="Henze K."/>
            <person name="Gupta A."/>
            <person name="Wang C.C."/>
            <person name="Dunne R.L."/>
            <person name="Upcroft J.A."/>
            <person name="Upcroft P."/>
            <person name="White O."/>
            <person name="Salzberg S.L."/>
            <person name="Tang P."/>
            <person name="Chiu C.-H."/>
            <person name="Lee Y.-S."/>
            <person name="Embley T.M."/>
            <person name="Coombs G.H."/>
            <person name="Mottram J.C."/>
            <person name="Tachezy J."/>
            <person name="Fraser-Liggett C.M."/>
            <person name="Johnson P.J."/>
        </authorList>
    </citation>
    <scope>NUCLEOTIDE SEQUENCE [LARGE SCALE GENOMIC DNA]</scope>
    <source>
        <strain evidence="2">G3</strain>
    </source>
</reference>
<evidence type="ECO:0000313" key="2">
    <source>
        <dbReference type="EMBL" id="EAY01088.1"/>
    </source>
</evidence>
<protein>
    <submittedName>
        <fullName evidence="2">Uncharacterized protein</fullName>
    </submittedName>
</protein>